<proteinExistence type="predicted"/>
<evidence type="ECO:0000313" key="2">
    <source>
        <dbReference type="Proteomes" id="UP000485058"/>
    </source>
</evidence>
<reference evidence="1 2" key="1">
    <citation type="submission" date="2020-02" db="EMBL/GenBank/DDBJ databases">
        <title>Draft genome sequence of Haematococcus lacustris strain NIES-144.</title>
        <authorList>
            <person name="Morimoto D."/>
            <person name="Nakagawa S."/>
            <person name="Yoshida T."/>
            <person name="Sawayama S."/>
        </authorList>
    </citation>
    <scope>NUCLEOTIDE SEQUENCE [LARGE SCALE GENOMIC DNA]</scope>
    <source>
        <strain evidence="1 2">NIES-144</strain>
    </source>
</reference>
<organism evidence="1 2">
    <name type="scientific">Haematococcus lacustris</name>
    <name type="common">Green alga</name>
    <name type="synonym">Haematococcus pluvialis</name>
    <dbReference type="NCBI Taxonomy" id="44745"/>
    <lineage>
        <taxon>Eukaryota</taxon>
        <taxon>Viridiplantae</taxon>
        <taxon>Chlorophyta</taxon>
        <taxon>core chlorophytes</taxon>
        <taxon>Chlorophyceae</taxon>
        <taxon>CS clade</taxon>
        <taxon>Chlamydomonadales</taxon>
        <taxon>Haematococcaceae</taxon>
        <taxon>Haematococcus</taxon>
    </lineage>
</organism>
<accession>A0A699Y8R9</accession>
<protein>
    <submittedName>
        <fullName evidence="1">Uncharacterized protein</fullName>
    </submittedName>
</protein>
<gene>
    <name evidence="1" type="ORF">HaLaN_01218</name>
</gene>
<dbReference type="AlphaFoldDB" id="A0A699Y8R9"/>
<dbReference type="EMBL" id="BLLF01000045">
    <property type="protein sequence ID" value="GFH06567.1"/>
    <property type="molecule type" value="Genomic_DNA"/>
</dbReference>
<dbReference type="Proteomes" id="UP000485058">
    <property type="component" value="Unassembled WGS sequence"/>
</dbReference>
<sequence length="91" mass="9616">MPVAPSQPNAARISRKDAEIEPLTVITVHTWNGPHIKTPHSQEPEPNWVCIQMVTPAIGCTPDKLRPEVFLGVAICTAPVGATCSPLPAGG</sequence>
<keyword evidence="2" id="KW-1185">Reference proteome</keyword>
<name>A0A699Y8R9_HAELA</name>
<comment type="caution">
    <text evidence="1">The sequence shown here is derived from an EMBL/GenBank/DDBJ whole genome shotgun (WGS) entry which is preliminary data.</text>
</comment>
<evidence type="ECO:0000313" key="1">
    <source>
        <dbReference type="EMBL" id="GFH06567.1"/>
    </source>
</evidence>